<protein>
    <submittedName>
        <fullName evidence="2">Uncharacterized protein</fullName>
    </submittedName>
</protein>
<dbReference type="AlphaFoldDB" id="A0A0P8DUT2"/>
<evidence type="ECO:0000313" key="2">
    <source>
        <dbReference type="EMBL" id="KPQ41188.1"/>
    </source>
</evidence>
<organism evidence="2 3">
    <name type="scientific">Candidatus Methanoperedens nitratireducens</name>
    <dbReference type="NCBI Taxonomy" id="1392998"/>
    <lineage>
        <taxon>Archaea</taxon>
        <taxon>Methanobacteriati</taxon>
        <taxon>Methanobacteriota</taxon>
        <taxon>Stenosarchaea group</taxon>
        <taxon>Methanomicrobia</taxon>
        <taxon>Methanosarcinales</taxon>
        <taxon>ANME-2 cluster</taxon>
        <taxon>Candidatus Methanoperedentaceae</taxon>
        <taxon>Candidatus Methanoperedens</taxon>
    </lineage>
</organism>
<feature type="region of interest" description="Disordered" evidence="1">
    <location>
        <begin position="12"/>
        <end position="31"/>
    </location>
</feature>
<evidence type="ECO:0000313" key="3">
    <source>
        <dbReference type="Proteomes" id="UP000050360"/>
    </source>
</evidence>
<dbReference type="Proteomes" id="UP000050360">
    <property type="component" value="Unassembled WGS sequence"/>
</dbReference>
<sequence length="31" mass="3297">PGSPEGKARLALNLFKASAAPEDSKENIKEK</sequence>
<evidence type="ECO:0000256" key="1">
    <source>
        <dbReference type="SAM" id="MobiDB-lite"/>
    </source>
</evidence>
<comment type="caution">
    <text evidence="2">The sequence shown here is derived from an EMBL/GenBank/DDBJ whole genome shotgun (WGS) entry which is preliminary data.</text>
</comment>
<feature type="compositionally biased region" description="Basic and acidic residues" evidence="1">
    <location>
        <begin position="22"/>
        <end position="31"/>
    </location>
</feature>
<reference evidence="2 3" key="1">
    <citation type="submission" date="2015-09" db="EMBL/GenBank/DDBJ databases">
        <title>A metagenomics-based metabolic model of nitrate-dependent anaerobic oxidation of methane by Methanoperedens-like archaea.</title>
        <authorList>
            <person name="Arshad A."/>
            <person name="Speth D.R."/>
            <person name="De Graaf R.M."/>
            <person name="Op Den Camp H.J."/>
            <person name="Jetten M.S."/>
            <person name="Welte C.U."/>
        </authorList>
    </citation>
    <scope>NUCLEOTIDE SEQUENCE [LARGE SCALE GENOMIC DNA]</scope>
</reference>
<proteinExistence type="predicted"/>
<accession>A0A0P8DUT2</accession>
<gene>
    <name evidence="2" type="ORF">MPEBLZ_04262</name>
</gene>
<dbReference type="EMBL" id="LKCM01000415">
    <property type="protein sequence ID" value="KPQ41188.1"/>
    <property type="molecule type" value="Genomic_DNA"/>
</dbReference>
<feature type="non-terminal residue" evidence="2">
    <location>
        <position position="1"/>
    </location>
</feature>
<name>A0A0P8DUT2_9EURY</name>